<proteinExistence type="predicted"/>
<feature type="compositionally biased region" description="Polar residues" evidence="1">
    <location>
        <begin position="185"/>
        <end position="198"/>
    </location>
</feature>
<evidence type="ECO:0000313" key="3">
    <source>
        <dbReference type="Proteomes" id="UP000789405"/>
    </source>
</evidence>
<protein>
    <submittedName>
        <fullName evidence="2">20907_t:CDS:1</fullName>
    </submittedName>
</protein>
<name>A0A9N9E2F2_9GLOM</name>
<feature type="region of interest" description="Disordered" evidence="1">
    <location>
        <begin position="1"/>
        <end position="44"/>
    </location>
</feature>
<sequence length="250" mass="28077">MDRSQLSSRYPRKDSSPKKPTDIPDPIIANETVPANSKLSEEKTVDSFLNEVNQKRVSDEIRQRKREEKPAKVETVSPEKDKQVSVDKRMLCKENQKKQRENFIHEVFKGVVTKVAPDDLKTIRSCDPLTVEMGTPTFSLLYEKLCDAVILADHATQEAIFCYCQFGKALIQRRGEIASEKQVDPESNTTQLCEPSSQSDKKNSDLSHITSSNAPTESQIPIESATKKLDTKVEVVLPIPLSHASNYSAE</sequence>
<dbReference type="OrthoDB" id="2407739at2759"/>
<feature type="non-terminal residue" evidence="2">
    <location>
        <position position="250"/>
    </location>
</feature>
<organism evidence="2 3">
    <name type="scientific">Dentiscutata erythropus</name>
    <dbReference type="NCBI Taxonomy" id="1348616"/>
    <lineage>
        <taxon>Eukaryota</taxon>
        <taxon>Fungi</taxon>
        <taxon>Fungi incertae sedis</taxon>
        <taxon>Mucoromycota</taxon>
        <taxon>Glomeromycotina</taxon>
        <taxon>Glomeromycetes</taxon>
        <taxon>Diversisporales</taxon>
        <taxon>Gigasporaceae</taxon>
        <taxon>Dentiscutata</taxon>
    </lineage>
</organism>
<dbReference type="EMBL" id="CAJVPY010006295">
    <property type="protein sequence ID" value="CAG8660058.1"/>
    <property type="molecule type" value="Genomic_DNA"/>
</dbReference>
<feature type="compositionally biased region" description="Basic and acidic residues" evidence="1">
    <location>
        <begin position="11"/>
        <end position="22"/>
    </location>
</feature>
<evidence type="ECO:0000313" key="2">
    <source>
        <dbReference type="EMBL" id="CAG8660058.1"/>
    </source>
</evidence>
<feature type="region of interest" description="Disordered" evidence="1">
    <location>
        <begin position="179"/>
        <end position="223"/>
    </location>
</feature>
<feature type="region of interest" description="Disordered" evidence="1">
    <location>
        <begin position="59"/>
        <end position="80"/>
    </location>
</feature>
<gene>
    <name evidence="2" type="ORF">DERYTH_LOCUS10661</name>
</gene>
<evidence type="ECO:0000256" key="1">
    <source>
        <dbReference type="SAM" id="MobiDB-lite"/>
    </source>
</evidence>
<feature type="compositionally biased region" description="Polar residues" evidence="1">
    <location>
        <begin position="206"/>
        <end position="221"/>
    </location>
</feature>
<reference evidence="2" key="1">
    <citation type="submission" date="2021-06" db="EMBL/GenBank/DDBJ databases">
        <authorList>
            <person name="Kallberg Y."/>
            <person name="Tangrot J."/>
            <person name="Rosling A."/>
        </authorList>
    </citation>
    <scope>NUCLEOTIDE SEQUENCE</scope>
    <source>
        <strain evidence="2">MA453B</strain>
    </source>
</reference>
<keyword evidence="3" id="KW-1185">Reference proteome</keyword>
<dbReference type="AlphaFoldDB" id="A0A9N9E2F2"/>
<dbReference type="Proteomes" id="UP000789405">
    <property type="component" value="Unassembled WGS sequence"/>
</dbReference>
<comment type="caution">
    <text evidence="2">The sequence shown here is derived from an EMBL/GenBank/DDBJ whole genome shotgun (WGS) entry which is preliminary data.</text>
</comment>
<accession>A0A9N9E2F2</accession>